<evidence type="ECO:0000259" key="1">
    <source>
        <dbReference type="Pfam" id="PF01909"/>
    </source>
</evidence>
<dbReference type="InterPro" id="IPR002934">
    <property type="entry name" value="Polymerase_NTP_transf_dom"/>
</dbReference>
<name>A0A5J5LDE2_HALHI</name>
<dbReference type="RefSeq" id="WP_151104288.1">
    <property type="nucleotide sequence ID" value="NZ_RQWK01000004.1"/>
</dbReference>
<dbReference type="PANTHER" id="PTHR33933">
    <property type="entry name" value="NUCLEOTIDYLTRANSFERASE"/>
    <property type="match status" value="1"/>
</dbReference>
<organism evidence="2 3">
    <name type="scientific">Haloarcula hispanica</name>
    <dbReference type="NCBI Taxonomy" id="51589"/>
    <lineage>
        <taxon>Archaea</taxon>
        <taxon>Methanobacteriati</taxon>
        <taxon>Methanobacteriota</taxon>
        <taxon>Stenosarchaea group</taxon>
        <taxon>Halobacteria</taxon>
        <taxon>Halobacteriales</taxon>
        <taxon>Haloarculaceae</taxon>
        <taxon>Haloarcula</taxon>
    </lineage>
</organism>
<dbReference type="InterPro" id="IPR052548">
    <property type="entry name" value="Type_VII_TA_antitoxin"/>
</dbReference>
<evidence type="ECO:0000313" key="3">
    <source>
        <dbReference type="Proteomes" id="UP000326244"/>
    </source>
</evidence>
<dbReference type="EMBL" id="RQWK01000004">
    <property type="protein sequence ID" value="KAA9404554.1"/>
    <property type="molecule type" value="Genomic_DNA"/>
</dbReference>
<dbReference type="Pfam" id="PF01909">
    <property type="entry name" value="NTP_transf_2"/>
    <property type="match status" value="1"/>
</dbReference>
<proteinExistence type="predicted"/>
<protein>
    <submittedName>
        <fullName evidence="2">DNA polymerase subunit beta</fullName>
    </submittedName>
</protein>
<dbReference type="AlphaFoldDB" id="A0A5J5LDE2"/>
<evidence type="ECO:0000313" key="2">
    <source>
        <dbReference type="EMBL" id="KAA9404554.1"/>
    </source>
</evidence>
<dbReference type="CDD" id="cd05403">
    <property type="entry name" value="NT_KNTase_like"/>
    <property type="match status" value="1"/>
</dbReference>
<dbReference type="SUPFAM" id="SSF81301">
    <property type="entry name" value="Nucleotidyltransferase"/>
    <property type="match status" value="1"/>
</dbReference>
<dbReference type="InterPro" id="IPR043519">
    <property type="entry name" value="NT_sf"/>
</dbReference>
<dbReference type="Gene3D" id="3.30.460.10">
    <property type="entry name" value="Beta Polymerase, domain 2"/>
    <property type="match status" value="1"/>
</dbReference>
<sequence length="230" mass="24958">MNGDGVQSENPKEGSYVRLPIPLGEPDAFRYGATADILHILVDNPDRRFTNRELHRVTGKGLSSVNAAVDTLEALGVITVDRSGRANAVQMDSAMLVKADDPVTTIPQAAYHAPVRAILSRLEERVTDEIGVVLFGSVARGSADRTSDIDLFVVVEGDRMQAQREAHTIEQEIADEEFDGDRYEAHIVVEPSESAANHDRIGNILAEGLTLRESPALDAIKQEVFGNGSE</sequence>
<comment type="caution">
    <text evidence="2">The sequence shown here is derived from an EMBL/GenBank/DDBJ whole genome shotgun (WGS) entry which is preliminary data.</text>
</comment>
<dbReference type="SUPFAM" id="SSF46785">
    <property type="entry name" value="Winged helix' DNA-binding domain"/>
    <property type="match status" value="1"/>
</dbReference>
<feature type="domain" description="Polymerase nucleotidyl transferase" evidence="1">
    <location>
        <begin position="116"/>
        <end position="183"/>
    </location>
</feature>
<dbReference type="GO" id="GO:0016779">
    <property type="term" value="F:nucleotidyltransferase activity"/>
    <property type="evidence" value="ECO:0007669"/>
    <property type="project" value="InterPro"/>
</dbReference>
<gene>
    <name evidence="2" type="ORF">EGO51_18795</name>
</gene>
<reference evidence="2 3" key="1">
    <citation type="submission" date="2018-11" db="EMBL/GenBank/DDBJ databases">
        <title>Genomic analysis of Haloarcula hispanica CBA1121.</title>
        <authorList>
            <person name="Kim Y.B."/>
            <person name="Roh S.W."/>
        </authorList>
    </citation>
    <scope>NUCLEOTIDE SEQUENCE [LARGE SCALE GENOMIC DNA]</scope>
    <source>
        <strain evidence="2 3">CBA1121</strain>
    </source>
</reference>
<accession>A0A5J5LDE2</accession>
<dbReference type="InterPro" id="IPR036390">
    <property type="entry name" value="WH_DNA-bd_sf"/>
</dbReference>
<dbReference type="PANTHER" id="PTHR33933:SF1">
    <property type="entry name" value="PROTEIN ADENYLYLTRANSFERASE MNTA-RELATED"/>
    <property type="match status" value="1"/>
</dbReference>
<dbReference type="Proteomes" id="UP000326244">
    <property type="component" value="Unassembled WGS sequence"/>
</dbReference>